<dbReference type="EC" id="3.1.26.3" evidence="15"/>
<feature type="domain" description="DRBM" evidence="16">
    <location>
        <begin position="159"/>
        <end position="228"/>
    </location>
</feature>
<dbReference type="PROSITE" id="PS50142">
    <property type="entry name" value="RNASE_3_2"/>
    <property type="match status" value="1"/>
</dbReference>
<accession>A0A328UL39</accession>
<dbReference type="PANTHER" id="PTHR11207">
    <property type="entry name" value="RIBONUCLEASE III"/>
    <property type="match status" value="1"/>
</dbReference>
<organism evidence="18 19">
    <name type="scientific">Hydrogeniiclostridium mannosilyticum</name>
    <dbReference type="NCBI Taxonomy" id="2764322"/>
    <lineage>
        <taxon>Bacteria</taxon>
        <taxon>Bacillati</taxon>
        <taxon>Bacillota</taxon>
        <taxon>Clostridia</taxon>
        <taxon>Eubacteriales</taxon>
        <taxon>Acutalibacteraceae</taxon>
        <taxon>Hydrogeniiclostridium</taxon>
    </lineage>
</organism>
<evidence type="ECO:0000259" key="16">
    <source>
        <dbReference type="PROSITE" id="PS50137"/>
    </source>
</evidence>
<comment type="catalytic activity">
    <reaction evidence="1 15">
        <text>Endonucleolytic cleavage to 5'-phosphomonoester.</text>
        <dbReference type="EC" id="3.1.26.3"/>
    </reaction>
</comment>
<evidence type="ECO:0000256" key="10">
    <source>
        <dbReference type="ARBA" id="ARBA00022723"/>
    </source>
</evidence>
<dbReference type="SMART" id="SM00358">
    <property type="entry name" value="DSRM"/>
    <property type="match status" value="1"/>
</dbReference>
<comment type="caution">
    <text evidence="18">The sequence shown here is derived from an EMBL/GenBank/DDBJ whole genome shotgun (WGS) entry which is preliminary data.</text>
</comment>
<dbReference type="SMART" id="SM00535">
    <property type="entry name" value="RIBOc"/>
    <property type="match status" value="1"/>
</dbReference>
<protein>
    <recommendedName>
        <fullName evidence="15">Ribonuclease 3</fullName>
        <ecNumber evidence="15">3.1.26.3</ecNumber>
    </recommendedName>
    <alternativeName>
        <fullName evidence="15">Ribonuclease III</fullName>
        <shortName evidence="15">RNase III</shortName>
    </alternativeName>
</protein>
<evidence type="ECO:0000256" key="5">
    <source>
        <dbReference type="ARBA" id="ARBA00022490"/>
    </source>
</evidence>
<evidence type="ECO:0000313" key="19">
    <source>
        <dbReference type="Proteomes" id="UP000249377"/>
    </source>
</evidence>
<evidence type="ECO:0000313" key="18">
    <source>
        <dbReference type="EMBL" id="RAQ30213.1"/>
    </source>
</evidence>
<comment type="subunit">
    <text evidence="4 15">Homodimer.</text>
</comment>
<comment type="function">
    <text evidence="15">Digests double-stranded RNA. Involved in the processing of primary rRNA transcript to yield the immediate precursors to the large and small rRNAs (23S and 16S). Processes some mRNAs, and tRNAs when they are encoded in the rRNA operon. Processes pre-crRNA and tracrRNA of type II CRISPR loci if present in the organism.</text>
</comment>
<feature type="binding site" evidence="15">
    <location>
        <position position="46"/>
    </location>
    <ligand>
        <name>Mg(2+)</name>
        <dbReference type="ChEBI" id="CHEBI:18420"/>
    </ligand>
</feature>
<comment type="subcellular location">
    <subcellularLocation>
        <location evidence="2 15">Cytoplasm</location>
    </subcellularLocation>
</comment>
<dbReference type="InterPro" id="IPR011907">
    <property type="entry name" value="RNase_III"/>
</dbReference>
<name>A0A328UL39_9FIRM</name>
<dbReference type="Pfam" id="PF00035">
    <property type="entry name" value="dsrm"/>
    <property type="match status" value="1"/>
</dbReference>
<dbReference type="Proteomes" id="UP000249377">
    <property type="component" value="Unassembled WGS sequence"/>
</dbReference>
<sequence length="228" mass="25581">MAQDIKILEDRLQYHFNNQNYLLNALTHSSFANESKNRSESNERLEFLGDSVLGVVVADYLFRNFPEVPEGELTKKRAALVCEQACCGFSKQLGVGDYLYLSHGEQNSGGRARSSILADAFEAIIAAIYLDGGMEEARKFILRFVLPLLKGHTQKSFKDYKTALQEIIQQNPEEHIHYVLIGETGPDHDKHFTVEVRLNSNVIGRGGGRSKKEAEQQAAREALSLMGY</sequence>
<dbReference type="NCBIfam" id="TIGR02191">
    <property type="entry name" value="RNaseIII"/>
    <property type="match status" value="1"/>
</dbReference>
<dbReference type="GO" id="GO:0004525">
    <property type="term" value="F:ribonuclease III activity"/>
    <property type="evidence" value="ECO:0007669"/>
    <property type="project" value="UniProtKB-UniRule"/>
</dbReference>
<dbReference type="PROSITE" id="PS50137">
    <property type="entry name" value="DS_RBD"/>
    <property type="match status" value="1"/>
</dbReference>
<gene>
    <name evidence="15" type="primary">rnc</name>
    <name evidence="18" type="ORF">DPQ25_01515</name>
</gene>
<keyword evidence="7 15" id="KW-0507">mRNA processing</keyword>
<comment type="similarity">
    <text evidence="3">Belongs to the ribonuclease III family.</text>
</comment>
<dbReference type="CDD" id="cd00593">
    <property type="entry name" value="RIBOc"/>
    <property type="match status" value="1"/>
</dbReference>
<dbReference type="InterPro" id="IPR000999">
    <property type="entry name" value="RNase_III_dom"/>
</dbReference>
<feature type="active site" evidence="15">
    <location>
        <position position="50"/>
    </location>
</feature>
<dbReference type="HAMAP" id="MF_00104">
    <property type="entry name" value="RNase_III"/>
    <property type="match status" value="1"/>
</dbReference>
<keyword evidence="5 15" id="KW-0963">Cytoplasm</keyword>
<keyword evidence="8 15" id="KW-0819">tRNA processing</keyword>
<dbReference type="GO" id="GO:0010468">
    <property type="term" value="P:regulation of gene expression"/>
    <property type="evidence" value="ECO:0007669"/>
    <property type="project" value="TreeGrafter"/>
</dbReference>
<dbReference type="Pfam" id="PF14622">
    <property type="entry name" value="Ribonucleas_3_3"/>
    <property type="match status" value="1"/>
</dbReference>
<dbReference type="SUPFAM" id="SSF54768">
    <property type="entry name" value="dsRNA-binding domain-like"/>
    <property type="match status" value="1"/>
</dbReference>
<dbReference type="FunFam" id="3.30.160.20:FF:000003">
    <property type="entry name" value="Ribonuclease 3"/>
    <property type="match status" value="1"/>
</dbReference>
<evidence type="ECO:0000256" key="8">
    <source>
        <dbReference type="ARBA" id="ARBA00022694"/>
    </source>
</evidence>
<feature type="binding site" evidence="15">
    <location>
        <position position="122"/>
    </location>
    <ligand>
        <name>Mg(2+)</name>
        <dbReference type="ChEBI" id="CHEBI:18420"/>
    </ligand>
</feature>
<keyword evidence="14 15" id="KW-0694">RNA-binding</keyword>
<dbReference type="CDD" id="cd10845">
    <property type="entry name" value="DSRM_RNAse_III_family"/>
    <property type="match status" value="1"/>
</dbReference>
<dbReference type="GO" id="GO:0006364">
    <property type="term" value="P:rRNA processing"/>
    <property type="evidence" value="ECO:0007669"/>
    <property type="project" value="UniProtKB-UniRule"/>
</dbReference>
<keyword evidence="11 15" id="KW-0255">Endonuclease</keyword>
<dbReference type="Gene3D" id="1.10.1520.10">
    <property type="entry name" value="Ribonuclease III domain"/>
    <property type="match status" value="1"/>
</dbReference>
<keyword evidence="9 15" id="KW-0540">Nuclease</keyword>
<dbReference type="GO" id="GO:0006397">
    <property type="term" value="P:mRNA processing"/>
    <property type="evidence" value="ECO:0007669"/>
    <property type="project" value="UniProtKB-UniRule"/>
</dbReference>
<dbReference type="PROSITE" id="PS00517">
    <property type="entry name" value="RNASE_3_1"/>
    <property type="match status" value="1"/>
</dbReference>
<evidence type="ECO:0000256" key="11">
    <source>
        <dbReference type="ARBA" id="ARBA00022759"/>
    </source>
</evidence>
<feature type="domain" description="RNase III" evidence="17">
    <location>
        <begin position="5"/>
        <end position="133"/>
    </location>
</feature>
<dbReference type="GO" id="GO:0019843">
    <property type="term" value="F:rRNA binding"/>
    <property type="evidence" value="ECO:0007669"/>
    <property type="project" value="UniProtKB-KW"/>
</dbReference>
<dbReference type="GO" id="GO:0008033">
    <property type="term" value="P:tRNA processing"/>
    <property type="evidence" value="ECO:0007669"/>
    <property type="project" value="UniProtKB-KW"/>
</dbReference>
<dbReference type="SUPFAM" id="SSF69065">
    <property type="entry name" value="RNase III domain-like"/>
    <property type="match status" value="1"/>
</dbReference>
<keyword evidence="13 15" id="KW-0460">Magnesium</keyword>
<feature type="binding site" evidence="15">
    <location>
        <position position="119"/>
    </location>
    <ligand>
        <name>Mg(2+)</name>
        <dbReference type="ChEBI" id="CHEBI:18420"/>
    </ligand>
</feature>
<dbReference type="InterPro" id="IPR014720">
    <property type="entry name" value="dsRBD_dom"/>
</dbReference>
<evidence type="ECO:0000256" key="12">
    <source>
        <dbReference type="ARBA" id="ARBA00022801"/>
    </source>
</evidence>
<evidence type="ECO:0000256" key="1">
    <source>
        <dbReference type="ARBA" id="ARBA00000109"/>
    </source>
</evidence>
<evidence type="ECO:0000256" key="3">
    <source>
        <dbReference type="ARBA" id="ARBA00010183"/>
    </source>
</evidence>
<dbReference type="RefSeq" id="WP_112331410.1">
    <property type="nucleotide sequence ID" value="NZ_JADPHD010000001.1"/>
</dbReference>
<keyword evidence="15" id="KW-0699">rRNA-binding</keyword>
<dbReference type="GO" id="GO:0042802">
    <property type="term" value="F:identical protein binding"/>
    <property type="evidence" value="ECO:0007669"/>
    <property type="project" value="UniProtKB-ARBA"/>
</dbReference>
<dbReference type="InterPro" id="IPR036389">
    <property type="entry name" value="RNase_III_sf"/>
</dbReference>
<evidence type="ECO:0000256" key="2">
    <source>
        <dbReference type="ARBA" id="ARBA00004496"/>
    </source>
</evidence>
<evidence type="ECO:0000256" key="15">
    <source>
        <dbReference type="HAMAP-Rule" id="MF_00104"/>
    </source>
</evidence>
<dbReference type="EMBL" id="QLYR01000001">
    <property type="protein sequence ID" value="RAQ30213.1"/>
    <property type="molecule type" value="Genomic_DNA"/>
</dbReference>
<keyword evidence="12 15" id="KW-0378">Hydrolase</keyword>
<dbReference type="PANTHER" id="PTHR11207:SF0">
    <property type="entry name" value="RIBONUCLEASE 3"/>
    <property type="match status" value="1"/>
</dbReference>
<dbReference type="GO" id="GO:0005737">
    <property type="term" value="C:cytoplasm"/>
    <property type="evidence" value="ECO:0007669"/>
    <property type="project" value="UniProtKB-SubCell"/>
</dbReference>
<reference evidence="18 19" key="1">
    <citation type="submission" date="2018-06" db="EMBL/GenBank/DDBJ databases">
        <title>Noncontiguous genome sequence of Ruminococcaceae bacterium ASD2818.</title>
        <authorList>
            <person name="Chaplin A.V."/>
            <person name="Sokolova S.R."/>
            <person name="Kochetkova T.O."/>
            <person name="Goltsov A.Y."/>
            <person name="Trofimov D.Y."/>
            <person name="Efimov B.A."/>
        </authorList>
    </citation>
    <scope>NUCLEOTIDE SEQUENCE [LARGE SCALE GENOMIC DNA]</scope>
    <source>
        <strain evidence="18 19">ASD2818</strain>
    </source>
</reference>
<keyword evidence="6 15" id="KW-0698">rRNA processing</keyword>
<evidence type="ECO:0000259" key="17">
    <source>
        <dbReference type="PROSITE" id="PS50142"/>
    </source>
</evidence>
<evidence type="ECO:0000256" key="4">
    <source>
        <dbReference type="ARBA" id="ARBA00011738"/>
    </source>
</evidence>
<evidence type="ECO:0000256" key="9">
    <source>
        <dbReference type="ARBA" id="ARBA00022722"/>
    </source>
</evidence>
<dbReference type="GO" id="GO:0003725">
    <property type="term" value="F:double-stranded RNA binding"/>
    <property type="evidence" value="ECO:0007669"/>
    <property type="project" value="TreeGrafter"/>
</dbReference>
<keyword evidence="19" id="KW-1185">Reference proteome</keyword>
<evidence type="ECO:0000256" key="7">
    <source>
        <dbReference type="ARBA" id="ARBA00022664"/>
    </source>
</evidence>
<proteinExistence type="inferred from homology"/>
<comment type="cofactor">
    <cofactor evidence="15">
        <name>Mg(2+)</name>
        <dbReference type="ChEBI" id="CHEBI:18420"/>
    </cofactor>
</comment>
<dbReference type="Gene3D" id="3.30.160.20">
    <property type="match status" value="1"/>
</dbReference>
<dbReference type="AlphaFoldDB" id="A0A328UL39"/>
<evidence type="ECO:0000256" key="6">
    <source>
        <dbReference type="ARBA" id="ARBA00022552"/>
    </source>
</evidence>
<feature type="active site" evidence="15">
    <location>
        <position position="122"/>
    </location>
</feature>
<dbReference type="FunFam" id="1.10.1520.10:FF:000001">
    <property type="entry name" value="Ribonuclease 3"/>
    <property type="match status" value="1"/>
</dbReference>
<evidence type="ECO:0000256" key="14">
    <source>
        <dbReference type="ARBA" id="ARBA00022884"/>
    </source>
</evidence>
<keyword evidence="10 15" id="KW-0479">Metal-binding</keyword>
<dbReference type="GO" id="GO:0046872">
    <property type="term" value="F:metal ion binding"/>
    <property type="evidence" value="ECO:0007669"/>
    <property type="project" value="UniProtKB-KW"/>
</dbReference>
<evidence type="ECO:0000256" key="13">
    <source>
        <dbReference type="ARBA" id="ARBA00022842"/>
    </source>
</evidence>